<organism evidence="1 2">
    <name type="scientific">Caldimonas mangrovi</name>
    <dbReference type="NCBI Taxonomy" id="2944811"/>
    <lineage>
        <taxon>Bacteria</taxon>
        <taxon>Pseudomonadati</taxon>
        <taxon>Pseudomonadota</taxon>
        <taxon>Betaproteobacteria</taxon>
        <taxon>Burkholderiales</taxon>
        <taxon>Sphaerotilaceae</taxon>
        <taxon>Caldimonas</taxon>
    </lineage>
</organism>
<gene>
    <name evidence="1" type="ORF">M8A51_19635</name>
</gene>
<dbReference type="Proteomes" id="UP001165541">
    <property type="component" value="Unassembled WGS sequence"/>
</dbReference>
<dbReference type="EMBL" id="JAMKFE010000014">
    <property type="protein sequence ID" value="MCM5681745.1"/>
    <property type="molecule type" value="Genomic_DNA"/>
</dbReference>
<dbReference type="RefSeq" id="WP_251780228.1">
    <property type="nucleotide sequence ID" value="NZ_JAMKFE010000014.1"/>
</dbReference>
<reference evidence="1" key="1">
    <citation type="submission" date="2022-05" db="EMBL/GenBank/DDBJ databases">
        <title>Schlegelella sp. nov., isolated from mangrove soil.</title>
        <authorList>
            <person name="Liu Y."/>
            <person name="Ge X."/>
            <person name="Liu W."/>
        </authorList>
    </citation>
    <scope>NUCLEOTIDE SEQUENCE</scope>
    <source>
        <strain evidence="1">S2-27</strain>
    </source>
</reference>
<name>A0ABT0YSN5_9BURK</name>
<sequence length="103" mass="10870">MTAIAIAQSTPTAAAIAAIVSRHYAFGAARDSELLRRSFNQVYGLQFADGRRAVARLSSERPRGEPNVAYEAALLRHLQQHGVPVSACLPAADGADVIAVDLA</sequence>
<keyword evidence="2" id="KW-1185">Reference proteome</keyword>
<comment type="caution">
    <text evidence="1">The sequence shown here is derived from an EMBL/GenBank/DDBJ whole genome shotgun (WGS) entry which is preliminary data.</text>
</comment>
<evidence type="ECO:0000313" key="2">
    <source>
        <dbReference type="Proteomes" id="UP001165541"/>
    </source>
</evidence>
<evidence type="ECO:0008006" key="3">
    <source>
        <dbReference type="Google" id="ProtNLM"/>
    </source>
</evidence>
<protein>
    <recommendedName>
        <fullName evidence="3">Aminoglycoside phosphotransferase</fullName>
    </recommendedName>
</protein>
<dbReference type="Gene3D" id="3.30.200.20">
    <property type="entry name" value="Phosphorylase Kinase, domain 1"/>
    <property type="match status" value="1"/>
</dbReference>
<dbReference type="InterPro" id="IPR011009">
    <property type="entry name" value="Kinase-like_dom_sf"/>
</dbReference>
<accession>A0ABT0YSN5</accession>
<proteinExistence type="predicted"/>
<evidence type="ECO:0000313" key="1">
    <source>
        <dbReference type="EMBL" id="MCM5681745.1"/>
    </source>
</evidence>
<dbReference type="SUPFAM" id="SSF56112">
    <property type="entry name" value="Protein kinase-like (PK-like)"/>
    <property type="match status" value="1"/>
</dbReference>